<proteinExistence type="predicted"/>
<accession>A0ABR2LGM9</accession>
<name>A0ABR2LGM9_9ASPA</name>
<evidence type="ECO:0000313" key="2">
    <source>
        <dbReference type="Proteomes" id="UP001412067"/>
    </source>
</evidence>
<gene>
    <name evidence="1" type="ORF">KSP40_PGU010239</name>
</gene>
<reference evidence="1 2" key="1">
    <citation type="journal article" date="2022" name="Nat. Plants">
        <title>Genomes of leafy and leafless Platanthera orchids illuminate the evolution of mycoheterotrophy.</title>
        <authorList>
            <person name="Li M.H."/>
            <person name="Liu K.W."/>
            <person name="Li Z."/>
            <person name="Lu H.C."/>
            <person name="Ye Q.L."/>
            <person name="Zhang D."/>
            <person name="Wang J.Y."/>
            <person name="Li Y.F."/>
            <person name="Zhong Z.M."/>
            <person name="Liu X."/>
            <person name="Yu X."/>
            <person name="Liu D.K."/>
            <person name="Tu X.D."/>
            <person name="Liu B."/>
            <person name="Hao Y."/>
            <person name="Liao X.Y."/>
            <person name="Jiang Y.T."/>
            <person name="Sun W.H."/>
            <person name="Chen J."/>
            <person name="Chen Y.Q."/>
            <person name="Ai Y."/>
            <person name="Zhai J.W."/>
            <person name="Wu S.S."/>
            <person name="Zhou Z."/>
            <person name="Hsiao Y.Y."/>
            <person name="Wu W.L."/>
            <person name="Chen Y.Y."/>
            <person name="Lin Y.F."/>
            <person name="Hsu J.L."/>
            <person name="Li C.Y."/>
            <person name="Wang Z.W."/>
            <person name="Zhao X."/>
            <person name="Zhong W.Y."/>
            <person name="Ma X.K."/>
            <person name="Ma L."/>
            <person name="Huang J."/>
            <person name="Chen G.Z."/>
            <person name="Huang M.Z."/>
            <person name="Huang L."/>
            <person name="Peng D.H."/>
            <person name="Luo Y.B."/>
            <person name="Zou S.Q."/>
            <person name="Chen S.P."/>
            <person name="Lan S."/>
            <person name="Tsai W.C."/>
            <person name="Van de Peer Y."/>
            <person name="Liu Z.J."/>
        </authorList>
    </citation>
    <scope>NUCLEOTIDE SEQUENCE [LARGE SCALE GENOMIC DNA]</scope>
    <source>
        <strain evidence="1">Lor288</strain>
    </source>
</reference>
<evidence type="ECO:0000313" key="1">
    <source>
        <dbReference type="EMBL" id="KAK8939953.1"/>
    </source>
</evidence>
<protein>
    <submittedName>
        <fullName evidence="1">Uncharacterized protein</fullName>
    </submittedName>
</protein>
<sequence length="414" mass="45435">MLPSRPAAAISAASSASHPRPLVQFVRHTSSLSPHFLSRWILPRPSRLSLSPKPSFSSSSLYATPLSTAPAGYPTVDEQSEAAKLAQLQVSTKPVQKKKKKQSVCIPVQFFLTGNPCNCSSSRGRGFGRTSSDNGAAPGEDLARCLATIPPFLASSGSKLHSMSHDALFSAVAATSPQPRRSSAMAAHGGYCISVSPIRFELVGEDEQVAAAVAVVWEFWHSDFQLGGAVIFRLIAEFSPEFRQQTLRRELPNGNLVALQQHLYQSSGPLAIFVYQKDFEERLMSLPRCGIDRKITTLYGAIRVGLDPLKVEILNTRGEWEDASAKEGRSSTMSRGGPRKNEVFFTKVVEGEGCGVRWDNQVLMRRMLSWIDPNGSSWASRWAMSVASTTVLREPDIAWVEGMHNEDGGDWRQW</sequence>
<keyword evidence="2" id="KW-1185">Reference proteome</keyword>
<dbReference type="Proteomes" id="UP001412067">
    <property type="component" value="Unassembled WGS sequence"/>
</dbReference>
<dbReference type="EMBL" id="JBBWWR010000020">
    <property type="protein sequence ID" value="KAK8939953.1"/>
    <property type="molecule type" value="Genomic_DNA"/>
</dbReference>
<comment type="caution">
    <text evidence="1">The sequence shown here is derived from an EMBL/GenBank/DDBJ whole genome shotgun (WGS) entry which is preliminary data.</text>
</comment>
<organism evidence="1 2">
    <name type="scientific">Platanthera guangdongensis</name>
    <dbReference type="NCBI Taxonomy" id="2320717"/>
    <lineage>
        <taxon>Eukaryota</taxon>
        <taxon>Viridiplantae</taxon>
        <taxon>Streptophyta</taxon>
        <taxon>Embryophyta</taxon>
        <taxon>Tracheophyta</taxon>
        <taxon>Spermatophyta</taxon>
        <taxon>Magnoliopsida</taxon>
        <taxon>Liliopsida</taxon>
        <taxon>Asparagales</taxon>
        <taxon>Orchidaceae</taxon>
        <taxon>Orchidoideae</taxon>
        <taxon>Orchideae</taxon>
        <taxon>Orchidinae</taxon>
        <taxon>Platanthera</taxon>
    </lineage>
</organism>